<evidence type="ECO:0000313" key="3">
    <source>
        <dbReference type="EMBL" id="PTL39471.1"/>
    </source>
</evidence>
<sequence length="113" mass="12539">MRTNILTNEGANSMFGLKRYLDGSFTLILAAAAVAGWTYMSEGADDPAVLKDERVVTEGETLWSIAEHVAEDLDLQREKALYWIKEENQLQDTTIHPGQTIKVPAEWNGVASD</sequence>
<accession>A0A2T4U7V0</accession>
<dbReference type="OrthoDB" id="2679564at2"/>
<evidence type="ECO:0000313" key="4">
    <source>
        <dbReference type="Proteomes" id="UP000240509"/>
    </source>
</evidence>
<protein>
    <recommendedName>
        <fullName evidence="2">LysM domain-containing protein</fullName>
    </recommendedName>
</protein>
<reference evidence="3 4" key="1">
    <citation type="submission" date="2018-03" db="EMBL/GenBank/DDBJ databases">
        <title>Alkalicoccus saliphilus sp. nov., isolated from a mineral pool.</title>
        <authorList>
            <person name="Zhao B."/>
        </authorList>
    </citation>
    <scope>NUCLEOTIDE SEQUENCE [LARGE SCALE GENOMIC DNA]</scope>
    <source>
        <strain evidence="3 4">6AG</strain>
    </source>
</reference>
<dbReference type="CDD" id="cd00118">
    <property type="entry name" value="LysM"/>
    <property type="match status" value="1"/>
</dbReference>
<dbReference type="Pfam" id="PF01476">
    <property type="entry name" value="LysM"/>
    <property type="match status" value="1"/>
</dbReference>
<dbReference type="Proteomes" id="UP000240509">
    <property type="component" value="Unassembled WGS sequence"/>
</dbReference>
<dbReference type="AlphaFoldDB" id="A0A2T4U7V0"/>
<keyword evidence="1" id="KW-0472">Membrane</keyword>
<comment type="caution">
    <text evidence="3">The sequence shown here is derived from an EMBL/GenBank/DDBJ whole genome shotgun (WGS) entry which is preliminary data.</text>
</comment>
<keyword evidence="4" id="KW-1185">Reference proteome</keyword>
<gene>
    <name evidence="3" type="ORF">C6Y45_05360</name>
</gene>
<dbReference type="Gene3D" id="3.10.350.10">
    <property type="entry name" value="LysM domain"/>
    <property type="match status" value="1"/>
</dbReference>
<keyword evidence="1" id="KW-1133">Transmembrane helix</keyword>
<feature type="domain" description="LysM" evidence="2">
    <location>
        <begin position="52"/>
        <end position="103"/>
    </location>
</feature>
<dbReference type="InterPro" id="IPR036779">
    <property type="entry name" value="LysM_dom_sf"/>
</dbReference>
<organism evidence="3 4">
    <name type="scientific">Alkalicoccus saliphilus</name>
    <dbReference type="NCBI Taxonomy" id="200989"/>
    <lineage>
        <taxon>Bacteria</taxon>
        <taxon>Bacillati</taxon>
        <taxon>Bacillota</taxon>
        <taxon>Bacilli</taxon>
        <taxon>Bacillales</taxon>
        <taxon>Bacillaceae</taxon>
        <taxon>Alkalicoccus</taxon>
    </lineage>
</organism>
<proteinExistence type="predicted"/>
<dbReference type="PROSITE" id="PS51782">
    <property type="entry name" value="LYSM"/>
    <property type="match status" value="1"/>
</dbReference>
<name>A0A2T4U7V0_9BACI</name>
<dbReference type="EMBL" id="PZJJ01000006">
    <property type="protein sequence ID" value="PTL39471.1"/>
    <property type="molecule type" value="Genomic_DNA"/>
</dbReference>
<feature type="transmembrane region" description="Helical" evidence="1">
    <location>
        <begin position="20"/>
        <end position="40"/>
    </location>
</feature>
<evidence type="ECO:0000256" key="1">
    <source>
        <dbReference type="SAM" id="Phobius"/>
    </source>
</evidence>
<keyword evidence="1" id="KW-0812">Transmembrane</keyword>
<dbReference type="InterPro" id="IPR018392">
    <property type="entry name" value="LysM"/>
</dbReference>
<evidence type="ECO:0000259" key="2">
    <source>
        <dbReference type="PROSITE" id="PS51782"/>
    </source>
</evidence>